<accession>A0A2S1ESV7</accession>
<organism evidence="2 3">
    <name type="scientific">Limosilactobacillus reuteri</name>
    <name type="common">Lactobacillus reuteri</name>
    <dbReference type="NCBI Taxonomy" id="1598"/>
    <lineage>
        <taxon>Bacteria</taxon>
        <taxon>Bacillati</taxon>
        <taxon>Bacillota</taxon>
        <taxon>Bacilli</taxon>
        <taxon>Lactobacillales</taxon>
        <taxon>Lactobacillaceae</taxon>
        <taxon>Limosilactobacillus</taxon>
    </lineage>
</organism>
<dbReference type="AlphaFoldDB" id="A0A2S1ESV7"/>
<keyword evidence="1" id="KW-1133">Transmembrane helix</keyword>
<protein>
    <submittedName>
        <fullName evidence="2">MFS transporter permease</fullName>
    </submittedName>
</protein>
<evidence type="ECO:0000256" key="1">
    <source>
        <dbReference type="SAM" id="Phobius"/>
    </source>
</evidence>
<dbReference type="Proteomes" id="UP000244369">
    <property type="component" value="Chromosome"/>
</dbReference>
<name>A0A2S1ESV7_LIMRT</name>
<dbReference type="EMBL" id="CP027805">
    <property type="protein sequence ID" value="AWD62889.1"/>
    <property type="molecule type" value="Genomic_DNA"/>
</dbReference>
<evidence type="ECO:0000313" key="2">
    <source>
        <dbReference type="EMBL" id="AWD62889.1"/>
    </source>
</evidence>
<feature type="transmembrane region" description="Helical" evidence="1">
    <location>
        <begin position="12"/>
        <end position="33"/>
    </location>
</feature>
<proteinExistence type="predicted"/>
<sequence>MKSNTNIHRLSYKLSLLAISLFIMMSAVISPALPLMMHAFSTISHVKI</sequence>
<keyword evidence="1" id="KW-0472">Membrane</keyword>
<gene>
    <name evidence="2" type="ORF">LWHH1689_1602</name>
</gene>
<keyword evidence="1" id="KW-0812">Transmembrane</keyword>
<reference evidence="2 3" key="1">
    <citation type="submission" date="2018-03" db="EMBL/GenBank/DDBJ databases">
        <title>Complete Genome Sequence of the Chinese traditional Highland Barley wine Isolate Lactobacillus reuteri WHH1689.</title>
        <authorList>
            <person name="Chen S."/>
            <person name="Chen L."/>
            <person name="Chen L."/>
            <person name="Li Y."/>
        </authorList>
    </citation>
    <scope>NUCLEOTIDE SEQUENCE [LARGE SCALE GENOMIC DNA]</scope>
    <source>
        <strain evidence="2 3">WHH1689</strain>
    </source>
</reference>
<evidence type="ECO:0000313" key="3">
    <source>
        <dbReference type="Proteomes" id="UP000244369"/>
    </source>
</evidence>